<dbReference type="RefSeq" id="WP_306728767.1">
    <property type="nucleotide sequence ID" value="NZ_JAVDDT010000006.1"/>
</dbReference>
<evidence type="ECO:0000313" key="3">
    <source>
        <dbReference type="Proteomes" id="UP001239019"/>
    </source>
</evidence>
<dbReference type="PROSITE" id="PS51257">
    <property type="entry name" value="PROKAR_LIPOPROTEIN"/>
    <property type="match status" value="1"/>
</dbReference>
<feature type="signal peptide" evidence="1">
    <location>
        <begin position="1"/>
        <end position="25"/>
    </location>
</feature>
<sequence length="177" mass="19402">MRLTSQSVPLIFIACLLLAVPRAEAANDSGPDQRDFWSLNFGIAYAWDEHAFRDFNGNDVATWLSGGWGGHFGFMPDWMGMEAELATTVTDGSWLGEDWSMISGAFYLSTYTGSERLYLKLRGGLSSNRVKIGNYTGSDTGLAGGAGIGFQFLGQPLELHFTAVDGDVNTLTLHWRF</sequence>
<evidence type="ECO:0000313" key="2">
    <source>
        <dbReference type="EMBL" id="MDQ2070273.1"/>
    </source>
</evidence>
<comment type="caution">
    <text evidence="2">The sequence shown here is derived from an EMBL/GenBank/DDBJ whole genome shotgun (WGS) entry which is preliminary data.</text>
</comment>
<evidence type="ECO:0008006" key="4">
    <source>
        <dbReference type="Google" id="ProtNLM"/>
    </source>
</evidence>
<accession>A0ABU0W936</accession>
<keyword evidence="1" id="KW-0732">Signal</keyword>
<name>A0ABU0W936_9GAMM</name>
<dbReference type="Proteomes" id="UP001239019">
    <property type="component" value="Unassembled WGS sequence"/>
</dbReference>
<organism evidence="2 3">
    <name type="scientific">Natronospira bacteriovora</name>
    <dbReference type="NCBI Taxonomy" id="3069753"/>
    <lineage>
        <taxon>Bacteria</taxon>
        <taxon>Pseudomonadati</taxon>
        <taxon>Pseudomonadota</taxon>
        <taxon>Gammaproteobacteria</taxon>
        <taxon>Natronospirales</taxon>
        <taxon>Natronospiraceae</taxon>
        <taxon>Natronospira</taxon>
    </lineage>
</organism>
<dbReference type="EMBL" id="JAVDDT010000006">
    <property type="protein sequence ID" value="MDQ2070273.1"/>
    <property type="molecule type" value="Genomic_DNA"/>
</dbReference>
<feature type="chain" id="PRO_5045606459" description="Outer membrane protein beta-barrel domain-containing protein" evidence="1">
    <location>
        <begin position="26"/>
        <end position="177"/>
    </location>
</feature>
<evidence type="ECO:0000256" key="1">
    <source>
        <dbReference type="SAM" id="SignalP"/>
    </source>
</evidence>
<reference evidence="2 3" key="1">
    <citation type="submission" date="2023-08" db="EMBL/GenBank/DDBJ databases">
        <title>Whole-genome sequencing of halo(alkali)philic microorganisms from hypersaline lakes.</title>
        <authorList>
            <person name="Sorokin D.Y."/>
            <person name="Abbas B."/>
            <person name="Merkel A.Y."/>
        </authorList>
    </citation>
    <scope>NUCLEOTIDE SEQUENCE [LARGE SCALE GENOMIC DNA]</scope>
    <source>
        <strain evidence="2 3">AB-CW4</strain>
    </source>
</reference>
<keyword evidence="3" id="KW-1185">Reference proteome</keyword>
<gene>
    <name evidence="2" type="ORF">RBH19_10315</name>
</gene>
<proteinExistence type="predicted"/>
<protein>
    <recommendedName>
        <fullName evidence="4">Outer membrane protein beta-barrel domain-containing protein</fullName>
    </recommendedName>
</protein>